<proteinExistence type="predicted"/>
<dbReference type="InterPro" id="IPR018114">
    <property type="entry name" value="TRYPSIN_HIS"/>
</dbReference>
<dbReference type="AlphaFoldDB" id="A0AAU9TNZ3"/>
<protein>
    <recommendedName>
        <fullName evidence="2">Peptidase S1 domain-containing protein</fullName>
    </recommendedName>
</protein>
<evidence type="ECO:0000256" key="1">
    <source>
        <dbReference type="ARBA" id="ARBA00023157"/>
    </source>
</evidence>
<dbReference type="Pfam" id="PF00089">
    <property type="entry name" value="Trypsin"/>
    <property type="match status" value="1"/>
</dbReference>
<dbReference type="InterPro" id="IPR009003">
    <property type="entry name" value="Peptidase_S1_PA"/>
</dbReference>
<accession>A0AAU9TNZ3</accession>
<dbReference type="Proteomes" id="UP001153954">
    <property type="component" value="Unassembled WGS sequence"/>
</dbReference>
<evidence type="ECO:0000313" key="3">
    <source>
        <dbReference type="EMBL" id="CAH2087262.1"/>
    </source>
</evidence>
<dbReference type="GO" id="GO:0004252">
    <property type="term" value="F:serine-type endopeptidase activity"/>
    <property type="evidence" value="ECO:0007669"/>
    <property type="project" value="InterPro"/>
</dbReference>
<feature type="domain" description="Peptidase S1" evidence="2">
    <location>
        <begin position="97"/>
        <end position="249"/>
    </location>
</feature>
<dbReference type="InterPro" id="IPR043504">
    <property type="entry name" value="Peptidase_S1_PA_chymotrypsin"/>
</dbReference>
<dbReference type="PANTHER" id="PTHR24252">
    <property type="entry name" value="ACROSIN-RELATED"/>
    <property type="match status" value="1"/>
</dbReference>
<sequence length="249" mass="28410">MVDEELYILFLTPPKEDKVLELNLATRQMFDGANVEDIINYTISYEELCELKELYFKKDFSSPGRRISEVKCLEYIWDSMFMELKVSQKEYCYEPVIIGGRAALYGEFPHMGALGWRSAQNNSDWLFKCGASLISEKFMLTAAHCSYIPRGDVTISSPNPEIVKLGDKFIINNREKESKSIYVPIKRIIKHEQYKAPIRYYDIAIIELAEAVNIGPIIRPACLWSSSDTSPIDKLSITGWGVVDPGKVN</sequence>
<evidence type="ECO:0000259" key="2">
    <source>
        <dbReference type="PROSITE" id="PS50240"/>
    </source>
</evidence>
<gene>
    <name evidence="3" type="ORF">EEDITHA_LOCUS3544</name>
</gene>
<dbReference type="Gene3D" id="2.40.10.10">
    <property type="entry name" value="Trypsin-like serine proteases"/>
    <property type="match status" value="1"/>
</dbReference>
<dbReference type="SUPFAM" id="SSF50494">
    <property type="entry name" value="Trypsin-like serine proteases"/>
    <property type="match status" value="1"/>
</dbReference>
<keyword evidence="1" id="KW-1015">Disulfide bond</keyword>
<organism evidence="3 4">
    <name type="scientific">Euphydryas editha</name>
    <name type="common">Edith's checkerspot</name>
    <dbReference type="NCBI Taxonomy" id="104508"/>
    <lineage>
        <taxon>Eukaryota</taxon>
        <taxon>Metazoa</taxon>
        <taxon>Ecdysozoa</taxon>
        <taxon>Arthropoda</taxon>
        <taxon>Hexapoda</taxon>
        <taxon>Insecta</taxon>
        <taxon>Pterygota</taxon>
        <taxon>Neoptera</taxon>
        <taxon>Endopterygota</taxon>
        <taxon>Lepidoptera</taxon>
        <taxon>Glossata</taxon>
        <taxon>Ditrysia</taxon>
        <taxon>Papilionoidea</taxon>
        <taxon>Nymphalidae</taxon>
        <taxon>Nymphalinae</taxon>
        <taxon>Euphydryas</taxon>
    </lineage>
</organism>
<comment type="caution">
    <text evidence="3">The sequence shown here is derived from an EMBL/GenBank/DDBJ whole genome shotgun (WGS) entry which is preliminary data.</text>
</comment>
<keyword evidence="4" id="KW-1185">Reference proteome</keyword>
<dbReference type="SMART" id="SM00020">
    <property type="entry name" value="Tryp_SPc"/>
    <property type="match status" value="1"/>
</dbReference>
<name>A0AAU9TNZ3_EUPED</name>
<dbReference type="PROSITE" id="PS50240">
    <property type="entry name" value="TRYPSIN_DOM"/>
    <property type="match status" value="1"/>
</dbReference>
<dbReference type="EMBL" id="CAKOGL010000006">
    <property type="protein sequence ID" value="CAH2087262.1"/>
    <property type="molecule type" value="Genomic_DNA"/>
</dbReference>
<dbReference type="PANTHER" id="PTHR24252:SF7">
    <property type="entry name" value="HYALIN"/>
    <property type="match status" value="1"/>
</dbReference>
<dbReference type="GO" id="GO:0006508">
    <property type="term" value="P:proteolysis"/>
    <property type="evidence" value="ECO:0007669"/>
    <property type="project" value="InterPro"/>
</dbReference>
<dbReference type="PROSITE" id="PS00134">
    <property type="entry name" value="TRYPSIN_HIS"/>
    <property type="match status" value="1"/>
</dbReference>
<evidence type="ECO:0000313" key="4">
    <source>
        <dbReference type="Proteomes" id="UP001153954"/>
    </source>
</evidence>
<dbReference type="InterPro" id="IPR001254">
    <property type="entry name" value="Trypsin_dom"/>
</dbReference>
<reference evidence="3" key="1">
    <citation type="submission" date="2022-03" db="EMBL/GenBank/DDBJ databases">
        <authorList>
            <person name="Tunstrom K."/>
        </authorList>
    </citation>
    <scope>NUCLEOTIDE SEQUENCE</scope>
</reference>